<dbReference type="SUPFAM" id="SSF57756">
    <property type="entry name" value="Retrovirus zinc finger-like domains"/>
    <property type="match status" value="1"/>
</dbReference>
<organism evidence="10 11">
    <name type="scientific">Colocasia esculenta</name>
    <name type="common">Wild taro</name>
    <name type="synonym">Arum esculentum</name>
    <dbReference type="NCBI Taxonomy" id="4460"/>
    <lineage>
        <taxon>Eukaryota</taxon>
        <taxon>Viridiplantae</taxon>
        <taxon>Streptophyta</taxon>
        <taxon>Embryophyta</taxon>
        <taxon>Tracheophyta</taxon>
        <taxon>Spermatophyta</taxon>
        <taxon>Magnoliopsida</taxon>
        <taxon>Liliopsida</taxon>
        <taxon>Araceae</taxon>
        <taxon>Aroideae</taxon>
        <taxon>Colocasieae</taxon>
        <taxon>Colocasia</taxon>
    </lineage>
</organism>
<evidence type="ECO:0000256" key="6">
    <source>
        <dbReference type="PROSITE-ProRule" id="PRU00047"/>
    </source>
</evidence>
<gene>
    <name evidence="10" type="ORF">Taro_010911</name>
</gene>
<dbReference type="GO" id="GO:0043111">
    <property type="term" value="P:replication fork arrest"/>
    <property type="evidence" value="ECO:0007669"/>
    <property type="project" value="TreeGrafter"/>
</dbReference>
<feature type="compositionally biased region" description="Low complexity" evidence="8">
    <location>
        <begin position="61"/>
        <end position="73"/>
    </location>
</feature>
<dbReference type="GO" id="GO:0000076">
    <property type="term" value="P:DNA replication checkpoint signaling"/>
    <property type="evidence" value="ECO:0007669"/>
    <property type="project" value="UniProtKB-UniRule"/>
</dbReference>
<reference evidence="10" key="1">
    <citation type="submission" date="2017-07" db="EMBL/GenBank/DDBJ databases">
        <title>Taro Niue Genome Assembly and Annotation.</title>
        <authorList>
            <person name="Atibalentja N."/>
            <person name="Keating K."/>
            <person name="Fields C.J."/>
        </authorList>
    </citation>
    <scope>NUCLEOTIDE SEQUENCE</scope>
    <source>
        <strain evidence="10">Niue_2</strain>
        <tissue evidence="10">Leaf</tissue>
    </source>
</reference>
<comment type="similarity">
    <text evidence="2 7">Belongs to the CSM3 family.</text>
</comment>
<proteinExistence type="inferred from homology"/>
<feature type="region of interest" description="Disordered" evidence="8">
    <location>
        <begin position="165"/>
        <end position="189"/>
    </location>
</feature>
<keyword evidence="6" id="KW-0862">Zinc</keyword>
<dbReference type="GO" id="GO:0006974">
    <property type="term" value="P:DNA damage response"/>
    <property type="evidence" value="ECO:0007669"/>
    <property type="project" value="UniProtKB-KW"/>
</dbReference>
<dbReference type="InterPro" id="IPR040038">
    <property type="entry name" value="TIPIN/Csm3/Swi3"/>
</dbReference>
<dbReference type="InterPro" id="IPR001878">
    <property type="entry name" value="Znf_CCHC"/>
</dbReference>
<comment type="subcellular location">
    <subcellularLocation>
        <location evidence="1 7">Nucleus</location>
    </subcellularLocation>
</comment>
<comment type="caution">
    <text evidence="10">The sequence shown here is derived from an EMBL/GenBank/DDBJ whole genome shotgun (WGS) entry which is preliminary data.</text>
</comment>
<dbReference type="GO" id="GO:0003677">
    <property type="term" value="F:DNA binding"/>
    <property type="evidence" value="ECO:0007669"/>
    <property type="project" value="TreeGrafter"/>
</dbReference>
<evidence type="ECO:0000259" key="9">
    <source>
        <dbReference type="PROSITE" id="PS50158"/>
    </source>
</evidence>
<evidence type="ECO:0000256" key="8">
    <source>
        <dbReference type="SAM" id="MobiDB-lite"/>
    </source>
</evidence>
<dbReference type="GO" id="GO:0031297">
    <property type="term" value="P:replication fork processing"/>
    <property type="evidence" value="ECO:0007669"/>
    <property type="project" value="UniProtKB-UniRule"/>
</dbReference>
<evidence type="ECO:0000256" key="7">
    <source>
        <dbReference type="RuleBase" id="RU366049"/>
    </source>
</evidence>
<evidence type="ECO:0000313" key="10">
    <source>
        <dbReference type="EMBL" id="MQL78482.1"/>
    </source>
</evidence>
<keyword evidence="3 7" id="KW-0227">DNA damage</keyword>
<keyword evidence="5 7" id="KW-0131">Cell cycle</keyword>
<keyword evidence="4 7" id="KW-0539">Nucleus</keyword>
<keyword evidence="6" id="KW-0479">Metal-binding</keyword>
<feature type="compositionally biased region" description="Low complexity" evidence="8">
    <location>
        <begin position="29"/>
        <end position="44"/>
    </location>
</feature>
<feature type="compositionally biased region" description="Gly residues" evidence="8">
    <location>
        <begin position="1"/>
        <end position="11"/>
    </location>
</feature>
<dbReference type="GO" id="GO:0031298">
    <property type="term" value="C:replication fork protection complex"/>
    <property type="evidence" value="ECO:0007669"/>
    <property type="project" value="TreeGrafter"/>
</dbReference>
<dbReference type="PANTHER" id="PTHR13220:SF11">
    <property type="entry name" value="TIMELESS-INTERACTING PROTEIN"/>
    <property type="match status" value="1"/>
</dbReference>
<sequence length="189" mass="20624">MQRGDGGGGAAPTGCFKCGRPGHWSRDCPSSSTANPNPSSSSHPKFAQSSKRPFPEKDKTAGASSSNPGSGNKKAPRTIPKLTPDLLLSDDGLGYVLRHFPRSFKYHGHGHEVDDLGRLIDLYAQWHSRLIPYYSFGQFIQKVEKVGATMHVKRCVEELRQRIANGGDPTKLHEPPPTAQCDPEHEPGN</sequence>
<evidence type="ECO:0000256" key="2">
    <source>
        <dbReference type="ARBA" id="ARBA00006075"/>
    </source>
</evidence>
<evidence type="ECO:0000256" key="1">
    <source>
        <dbReference type="ARBA" id="ARBA00004123"/>
    </source>
</evidence>
<feature type="domain" description="CCHC-type" evidence="9">
    <location>
        <begin position="15"/>
        <end position="30"/>
    </location>
</feature>
<evidence type="ECO:0000256" key="3">
    <source>
        <dbReference type="ARBA" id="ARBA00022763"/>
    </source>
</evidence>
<dbReference type="InterPro" id="IPR012923">
    <property type="entry name" value="Csm3"/>
</dbReference>
<dbReference type="EMBL" id="NMUH01000402">
    <property type="protein sequence ID" value="MQL78482.1"/>
    <property type="molecule type" value="Genomic_DNA"/>
</dbReference>
<evidence type="ECO:0000256" key="4">
    <source>
        <dbReference type="ARBA" id="ARBA00023242"/>
    </source>
</evidence>
<evidence type="ECO:0000313" key="11">
    <source>
        <dbReference type="Proteomes" id="UP000652761"/>
    </source>
</evidence>
<dbReference type="Proteomes" id="UP000652761">
    <property type="component" value="Unassembled WGS sequence"/>
</dbReference>
<dbReference type="Pfam" id="PF07962">
    <property type="entry name" value="Swi3"/>
    <property type="match status" value="1"/>
</dbReference>
<accession>A0A843U069</accession>
<dbReference type="SMART" id="SM00343">
    <property type="entry name" value="ZnF_C2HC"/>
    <property type="match status" value="1"/>
</dbReference>
<dbReference type="OrthoDB" id="437078at2759"/>
<name>A0A843U069_COLES</name>
<keyword evidence="6" id="KW-0863">Zinc-finger</keyword>
<dbReference type="InterPro" id="IPR036875">
    <property type="entry name" value="Znf_CCHC_sf"/>
</dbReference>
<dbReference type="PROSITE" id="PS50158">
    <property type="entry name" value="ZF_CCHC"/>
    <property type="match status" value="1"/>
</dbReference>
<comment type="function">
    <text evidence="7">Plays an important role in the control of DNA replication and the maintenance of replication fork stability.</text>
</comment>
<dbReference type="AlphaFoldDB" id="A0A843U069"/>
<feature type="region of interest" description="Disordered" evidence="8">
    <location>
        <begin position="1"/>
        <end position="83"/>
    </location>
</feature>
<dbReference type="Pfam" id="PF00098">
    <property type="entry name" value="zf-CCHC"/>
    <property type="match status" value="1"/>
</dbReference>
<dbReference type="PANTHER" id="PTHR13220">
    <property type="entry name" value="TIMELESS INTERACTING-RELATED"/>
    <property type="match status" value="1"/>
</dbReference>
<keyword evidence="11" id="KW-1185">Reference proteome</keyword>
<protein>
    <recommendedName>
        <fullName evidence="9">CCHC-type domain-containing protein</fullName>
    </recommendedName>
</protein>
<dbReference type="GO" id="GO:0008270">
    <property type="term" value="F:zinc ion binding"/>
    <property type="evidence" value="ECO:0007669"/>
    <property type="project" value="UniProtKB-KW"/>
</dbReference>
<dbReference type="Gene3D" id="4.10.60.10">
    <property type="entry name" value="Zinc finger, CCHC-type"/>
    <property type="match status" value="1"/>
</dbReference>
<evidence type="ECO:0000256" key="5">
    <source>
        <dbReference type="ARBA" id="ARBA00023306"/>
    </source>
</evidence>